<comment type="subcellular location">
    <subcellularLocation>
        <location evidence="1">Membrane</location>
    </subcellularLocation>
</comment>
<evidence type="ECO:0000256" key="1">
    <source>
        <dbReference type="ARBA" id="ARBA00004370"/>
    </source>
</evidence>
<dbReference type="InterPro" id="IPR000612">
    <property type="entry name" value="PMP3"/>
</dbReference>
<feature type="region of interest" description="Disordered" evidence="6">
    <location>
        <begin position="267"/>
        <end position="306"/>
    </location>
</feature>
<evidence type="ECO:0000313" key="9">
    <source>
        <dbReference type="Proteomes" id="UP000322225"/>
    </source>
</evidence>
<reference evidence="8" key="2">
    <citation type="submission" date="2024-01" db="EMBL/GenBank/DDBJ databases">
        <title>Comparative genomics of Cryptococcus and Kwoniella reveals pathogenesis evolution and contrasting modes of karyotype evolution via chromosome fusion or intercentromeric recombination.</title>
        <authorList>
            <person name="Coelho M.A."/>
            <person name="David-Palma M."/>
            <person name="Shea T."/>
            <person name="Bowers K."/>
            <person name="McGinley-Smith S."/>
            <person name="Mohammad A.W."/>
            <person name="Gnirke A."/>
            <person name="Yurkov A.M."/>
            <person name="Nowrousian M."/>
            <person name="Sun S."/>
            <person name="Cuomo C.A."/>
            <person name="Heitman J."/>
        </authorList>
    </citation>
    <scope>NUCLEOTIDE SEQUENCE</scope>
    <source>
        <strain evidence="8">CBS 12478</strain>
    </source>
</reference>
<feature type="compositionally biased region" description="Polar residues" evidence="6">
    <location>
        <begin position="232"/>
        <end position="246"/>
    </location>
</feature>
<feature type="region of interest" description="Disordered" evidence="6">
    <location>
        <begin position="232"/>
        <end position="255"/>
    </location>
</feature>
<evidence type="ECO:0000256" key="4">
    <source>
        <dbReference type="ARBA" id="ARBA00022989"/>
    </source>
</evidence>
<dbReference type="AlphaFoldDB" id="A0A5M6C1T0"/>
<dbReference type="RefSeq" id="XP_031860483.1">
    <property type="nucleotide sequence ID" value="XM_032005249.1"/>
</dbReference>
<feature type="transmembrane region" description="Helical" evidence="7">
    <location>
        <begin position="12"/>
        <end position="32"/>
    </location>
</feature>
<dbReference type="EMBL" id="CP144057">
    <property type="protein sequence ID" value="WWD19560.1"/>
    <property type="molecule type" value="Genomic_DNA"/>
</dbReference>
<feature type="compositionally biased region" description="Polar residues" evidence="6">
    <location>
        <begin position="149"/>
        <end position="171"/>
    </location>
</feature>
<evidence type="ECO:0000256" key="3">
    <source>
        <dbReference type="ARBA" id="ARBA00022692"/>
    </source>
</evidence>
<feature type="transmembrane region" description="Helical" evidence="7">
    <location>
        <begin position="39"/>
        <end position="61"/>
    </location>
</feature>
<protein>
    <submittedName>
        <fullName evidence="8">Uncharacterized protein</fullName>
    </submittedName>
</protein>
<organism evidence="8 9">
    <name type="scientific">Kwoniella shandongensis</name>
    <dbReference type="NCBI Taxonomy" id="1734106"/>
    <lineage>
        <taxon>Eukaryota</taxon>
        <taxon>Fungi</taxon>
        <taxon>Dikarya</taxon>
        <taxon>Basidiomycota</taxon>
        <taxon>Agaricomycotina</taxon>
        <taxon>Tremellomycetes</taxon>
        <taxon>Tremellales</taxon>
        <taxon>Cryptococcaceae</taxon>
        <taxon>Kwoniella</taxon>
    </lineage>
</organism>
<dbReference type="KEGG" id="ksn:43589392"/>
<feature type="compositionally biased region" description="Basic and acidic residues" evidence="6">
    <location>
        <begin position="296"/>
        <end position="306"/>
    </location>
</feature>
<feature type="compositionally biased region" description="Low complexity" evidence="6">
    <location>
        <begin position="106"/>
        <end position="124"/>
    </location>
</feature>
<dbReference type="OrthoDB" id="2802411at2759"/>
<evidence type="ECO:0000256" key="6">
    <source>
        <dbReference type="SAM" id="MobiDB-lite"/>
    </source>
</evidence>
<dbReference type="Pfam" id="PF01679">
    <property type="entry name" value="Pmp3"/>
    <property type="match status" value="1"/>
</dbReference>
<keyword evidence="4 7" id="KW-1133">Transmembrane helix</keyword>
<feature type="compositionally biased region" description="Low complexity" evidence="6">
    <location>
        <begin position="284"/>
        <end position="295"/>
    </location>
</feature>
<name>A0A5M6C1T0_9TREE</name>
<evidence type="ECO:0000256" key="2">
    <source>
        <dbReference type="ARBA" id="ARBA00009530"/>
    </source>
</evidence>
<evidence type="ECO:0000313" key="8">
    <source>
        <dbReference type="EMBL" id="WWD19560.1"/>
    </source>
</evidence>
<comment type="similarity">
    <text evidence="2">Belongs to the UPF0057 (PMP3) family.</text>
</comment>
<keyword evidence="9" id="KW-1185">Reference proteome</keyword>
<feature type="region of interest" description="Disordered" evidence="6">
    <location>
        <begin position="96"/>
        <end position="171"/>
    </location>
</feature>
<dbReference type="Proteomes" id="UP000322225">
    <property type="component" value="Chromosome 7"/>
</dbReference>
<proteinExistence type="inferred from homology"/>
<gene>
    <name evidence="8" type="ORF">CI109_104021</name>
</gene>
<dbReference type="GO" id="GO:0016020">
    <property type="term" value="C:membrane"/>
    <property type="evidence" value="ECO:0007669"/>
    <property type="project" value="UniProtKB-SubCell"/>
</dbReference>
<keyword evidence="3 7" id="KW-0812">Transmembrane</keyword>
<dbReference type="GeneID" id="43589392"/>
<sequence length="306" mass="32515">MPAGDQSVAPRWAPFRHIIAIGFPPIAVWLVMGNHKYIVLLNLFLCCFGWFPGVAHALWVVSNPAFAINVQHGLGRPLPERQPESPELNLQTTITTATDTSKYPRSPHATTSSAQPPAASPAPTEGTLPPPGSPYSVSESLPPRYSGDQRIQPTSNPQSSTVTAGNSPSISQDSYESAIILQARRIEDGGGIALQPVTSSHTFGSLVATRPQEEVPPVPPLPSQARIETFSSPGAASSATFGSPQTPMEPGVATAVPVPSFALHLEPWEAETEAKDKEWPPLPSHSESGGPSSPLQEKKKQREPAV</sequence>
<accession>A0A5M6C1T0</accession>
<evidence type="ECO:0000256" key="5">
    <source>
        <dbReference type="ARBA" id="ARBA00023136"/>
    </source>
</evidence>
<evidence type="ECO:0000256" key="7">
    <source>
        <dbReference type="SAM" id="Phobius"/>
    </source>
</evidence>
<keyword evidence="5 7" id="KW-0472">Membrane</keyword>
<reference evidence="8" key="1">
    <citation type="submission" date="2017-08" db="EMBL/GenBank/DDBJ databases">
        <authorList>
            <person name="Cuomo C."/>
            <person name="Billmyre B."/>
            <person name="Heitman J."/>
        </authorList>
    </citation>
    <scope>NUCLEOTIDE SEQUENCE</scope>
    <source>
        <strain evidence="8">CBS 12478</strain>
    </source>
</reference>